<evidence type="ECO:0000256" key="1">
    <source>
        <dbReference type="ARBA" id="ARBA00004141"/>
    </source>
</evidence>
<name>F5XIK8_MICPN</name>
<feature type="transmembrane region" description="Helical" evidence="5">
    <location>
        <begin position="106"/>
        <end position="125"/>
    </location>
</feature>
<comment type="subcellular location">
    <subcellularLocation>
        <location evidence="1">Membrane</location>
        <topology evidence="1">Multi-pass membrane protein</topology>
    </subcellularLocation>
</comment>
<keyword evidence="2 5" id="KW-0812">Transmembrane</keyword>
<sequence>MGLLVGLGVTLGSSEGLILTIALTIEILFLSLSVVGELVDEGVPRSRAAIICIVLGLATAVGAIGGAALLGDASAAVLAGVLAFGSAALLYLAVEELLVEAHEERETPVLGAMFFIGFLLIYVLGEVAA</sequence>
<dbReference type="eggNOG" id="COG0428">
    <property type="taxonomic scope" value="Bacteria"/>
</dbReference>
<dbReference type="GO" id="GO:0046873">
    <property type="term" value="F:metal ion transmembrane transporter activity"/>
    <property type="evidence" value="ECO:0007669"/>
    <property type="project" value="InterPro"/>
</dbReference>
<evidence type="ECO:0000313" key="7">
    <source>
        <dbReference type="Proteomes" id="UP000007947"/>
    </source>
</evidence>
<dbReference type="Pfam" id="PF02535">
    <property type="entry name" value="Zip"/>
    <property type="match status" value="1"/>
</dbReference>
<protein>
    <submittedName>
        <fullName evidence="6">Uncharacterized protein</fullName>
    </submittedName>
</protein>
<evidence type="ECO:0000313" key="6">
    <source>
        <dbReference type="EMBL" id="BAK38246.1"/>
    </source>
</evidence>
<dbReference type="Proteomes" id="UP000007947">
    <property type="component" value="Chromosome"/>
</dbReference>
<evidence type="ECO:0000256" key="2">
    <source>
        <dbReference type="ARBA" id="ARBA00022692"/>
    </source>
</evidence>
<dbReference type="STRING" id="1032480.MLP_52320"/>
<keyword evidence="4 5" id="KW-0472">Membrane</keyword>
<dbReference type="KEGG" id="mph:MLP_52320"/>
<organism evidence="6 7">
    <name type="scientific">Microlunatus phosphovorus (strain ATCC 700054 / DSM 10555 / JCM 9379 / NBRC 101784 / NCIMB 13414 / VKM Ac-1990 / NM-1)</name>
    <dbReference type="NCBI Taxonomy" id="1032480"/>
    <lineage>
        <taxon>Bacteria</taxon>
        <taxon>Bacillati</taxon>
        <taxon>Actinomycetota</taxon>
        <taxon>Actinomycetes</taxon>
        <taxon>Propionibacteriales</taxon>
        <taxon>Propionibacteriaceae</taxon>
        <taxon>Microlunatus</taxon>
    </lineage>
</organism>
<feature type="transmembrane region" description="Helical" evidence="5">
    <location>
        <begin position="75"/>
        <end position="94"/>
    </location>
</feature>
<dbReference type="HOGENOM" id="CLU_1946361_0_0_11"/>
<evidence type="ECO:0000256" key="3">
    <source>
        <dbReference type="ARBA" id="ARBA00022989"/>
    </source>
</evidence>
<keyword evidence="7" id="KW-1185">Reference proteome</keyword>
<proteinExistence type="predicted"/>
<dbReference type="AlphaFoldDB" id="F5XIK8"/>
<evidence type="ECO:0000256" key="4">
    <source>
        <dbReference type="ARBA" id="ARBA00023136"/>
    </source>
</evidence>
<reference evidence="6 7" key="1">
    <citation type="submission" date="2011-05" db="EMBL/GenBank/DDBJ databases">
        <title>Whole genome sequence of Microlunatus phosphovorus NM-1.</title>
        <authorList>
            <person name="Hosoyama A."/>
            <person name="Sasaki K."/>
            <person name="Harada T."/>
            <person name="Igarashi R."/>
            <person name="Kawakoshi A."/>
            <person name="Sasagawa M."/>
            <person name="Fukada J."/>
            <person name="Nakamura S."/>
            <person name="Katano Y."/>
            <person name="Hanada S."/>
            <person name="Kamagata Y."/>
            <person name="Nakamura N."/>
            <person name="Yamazaki S."/>
            <person name="Fujita N."/>
        </authorList>
    </citation>
    <scope>NUCLEOTIDE SEQUENCE [LARGE SCALE GENOMIC DNA]</scope>
    <source>
        <strain evidence="7">ATCC 700054 / DSM 10555 / JCM 9379 / NBRC 101784 / NCIMB 13414 / VKM Ac-1990 / NM-1</strain>
    </source>
</reference>
<feature type="transmembrane region" description="Helical" evidence="5">
    <location>
        <begin position="48"/>
        <end position="69"/>
    </location>
</feature>
<dbReference type="InterPro" id="IPR003689">
    <property type="entry name" value="ZIP"/>
</dbReference>
<evidence type="ECO:0000256" key="5">
    <source>
        <dbReference type="SAM" id="Phobius"/>
    </source>
</evidence>
<accession>F5XIK8</accession>
<dbReference type="RefSeq" id="WP_013866058.1">
    <property type="nucleotide sequence ID" value="NC_015635.1"/>
</dbReference>
<feature type="transmembrane region" description="Helical" evidence="5">
    <location>
        <begin position="16"/>
        <end position="36"/>
    </location>
</feature>
<dbReference type="EMBL" id="AP012204">
    <property type="protein sequence ID" value="BAK38246.1"/>
    <property type="molecule type" value="Genomic_DNA"/>
</dbReference>
<keyword evidence="3 5" id="KW-1133">Transmembrane helix</keyword>
<dbReference type="GO" id="GO:0016020">
    <property type="term" value="C:membrane"/>
    <property type="evidence" value="ECO:0007669"/>
    <property type="project" value="UniProtKB-SubCell"/>
</dbReference>
<gene>
    <name evidence="6" type="ordered locus">MLP_52320</name>
</gene>